<keyword evidence="1" id="KW-0472">Membrane</keyword>
<dbReference type="RefSeq" id="WP_033191074.1">
    <property type="nucleotide sequence ID" value="NZ_CP014334.2"/>
</dbReference>
<protein>
    <submittedName>
        <fullName evidence="2">Uncharacterized protein</fullName>
    </submittedName>
</protein>
<dbReference type="Proteomes" id="UP000093740">
    <property type="component" value="Chromosome"/>
</dbReference>
<evidence type="ECO:0000256" key="1">
    <source>
        <dbReference type="SAM" id="Phobius"/>
    </source>
</evidence>
<evidence type="ECO:0000313" key="3">
    <source>
        <dbReference type="Proteomes" id="UP000093740"/>
    </source>
</evidence>
<feature type="transmembrane region" description="Helical" evidence="1">
    <location>
        <begin position="105"/>
        <end position="125"/>
    </location>
</feature>
<evidence type="ECO:0000313" key="2">
    <source>
        <dbReference type="EMBL" id="AMW32460.1"/>
    </source>
</evidence>
<keyword evidence="1" id="KW-1133">Transmembrane helix</keyword>
<dbReference type="KEGG" id="fia:NA23_03570"/>
<keyword evidence="1" id="KW-0812">Transmembrane</keyword>
<feature type="transmembrane region" description="Helical" evidence="1">
    <location>
        <begin position="82"/>
        <end position="99"/>
    </location>
</feature>
<dbReference type="AlphaFoldDB" id="A0AAI8CJ94"/>
<accession>A0AAI8CJ94</accession>
<feature type="transmembrane region" description="Helical" evidence="1">
    <location>
        <begin position="44"/>
        <end position="62"/>
    </location>
</feature>
<proteinExistence type="predicted"/>
<dbReference type="EMBL" id="CP014334">
    <property type="protein sequence ID" value="AMW32460.1"/>
    <property type="molecule type" value="Genomic_DNA"/>
</dbReference>
<reference evidence="2 3" key="1">
    <citation type="journal article" date="2015" name="Stand. Genomic Sci.">
        <title>Genome sequence of a native-feather degrading extremely thermophilic Eubacterium, Fervidobacterium islandicum AW-1.</title>
        <authorList>
            <person name="Lee Y.J."/>
            <person name="Jeong H."/>
            <person name="Park G.S."/>
            <person name="Kwak Y."/>
            <person name="Lee S.J."/>
            <person name="Lee S.J."/>
            <person name="Park M.K."/>
            <person name="Kim J.Y."/>
            <person name="Kang H.K."/>
            <person name="Shin J.H."/>
            <person name="Lee D.W."/>
        </authorList>
    </citation>
    <scope>NUCLEOTIDE SEQUENCE [LARGE SCALE GENOMIC DNA]</scope>
    <source>
        <strain evidence="2 3">AW-1</strain>
    </source>
</reference>
<sequence>MANKTMNSSDKQVVVGFVKKMIIYSSFISLVFFLIGAALKQFDFALGVIIGETGVIIGLISIITTKDRYFKFGKGYFRTGYFLRYALYSSLFLLAAVVSNDPAEGILGVFAGLMSLKIVVFLFAWRWKL</sequence>
<name>A0AAI8CJ94_FERIS</name>
<organism evidence="2 3">
    <name type="scientific">Fervidobacterium islandicum</name>
    <dbReference type="NCBI Taxonomy" id="2423"/>
    <lineage>
        <taxon>Bacteria</taxon>
        <taxon>Thermotogati</taxon>
        <taxon>Thermotogota</taxon>
        <taxon>Thermotogae</taxon>
        <taxon>Thermotogales</taxon>
        <taxon>Fervidobacteriaceae</taxon>
        <taxon>Fervidobacterium</taxon>
    </lineage>
</organism>
<keyword evidence="3" id="KW-1185">Reference proteome</keyword>
<gene>
    <name evidence="2" type="ORF">NA23_03570</name>
</gene>
<feature type="transmembrane region" description="Helical" evidence="1">
    <location>
        <begin position="21"/>
        <end position="38"/>
    </location>
</feature>